<organism evidence="3 4">
    <name type="scientific">Mycena venus</name>
    <dbReference type="NCBI Taxonomy" id="2733690"/>
    <lineage>
        <taxon>Eukaryota</taxon>
        <taxon>Fungi</taxon>
        <taxon>Dikarya</taxon>
        <taxon>Basidiomycota</taxon>
        <taxon>Agaricomycotina</taxon>
        <taxon>Agaricomycetes</taxon>
        <taxon>Agaricomycetidae</taxon>
        <taxon>Agaricales</taxon>
        <taxon>Marasmiineae</taxon>
        <taxon>Mycenaceae</taxon>
        <taxon>Mycena</taxon>
    </lineage>
</organism>
<evidence type="ECO:0000256" key="1">
    <source>
        <dbReference type="SAM" id="MobiDB-lite"/>
    </source>
</evidence>
<protein>
    <submittedName>
        <fullName evidence="3">Uncharacterized protein</fullName>
    </submittedName>
</protein>
<gene>
    <name evidence="3" type="ORF">MVEN_02175500</name>
</gene>
<dbReference type="Proteomes" id="UP000620124">
    <property type="component" value="Unassembled WGS sequence"/>
</dbReference>
<proteinExistence type="predicted"/>
<dbReference type="AlphaFoldDB" id="A0A8H6X8A2"/>
<feature type="signal peptide" evidence="2">
    <location>
        <begin position="1"/>
        <end position="23"/>
    </location>
</feature>
<name>A0A8H6X8A2_9AGAR</name>
<feature type="region of interest" description="Disordered" evidence="1">
    <location>
        <begin position="294"/>
        <end position="359"/>
    </location>
</feature>
<evidence type="ECO:0000313" key="4">
    <source>
        <dbReference type="Proteomes" id="UP000620124"/>
    </source>
</evidence>
<feature type="chain" id="PRO_5034759037" evidence="2">
    <location>
        <begin position="24"/>
        <end position="359"/>
    </location>
</feature>
<keyword evidence="4" id="KW-1185">Reference proteome</keyword>
<dbReference type="EMBL" id="JACAZI010000023">
    <property type="protein sequence ID" value="KAF7336272.1"/>
    <property type="molecule type" value="Genomic_DNA"/>
</dbReference>
<keyword evidence="2" id="KW-0732">Signal</keyword>
<evidence type="ECO:0000313" key="3">
    <source>
        <dbReference type="EMBL" id="KAF7336272.1"/>
    </source>
</evidence>
<accession>A0A8H6X8A2</accession>
<evidence type="ECO:0000256" key="2">
    <source>
        <dbReference type="SAM" id="SignalP"/>
    </source>
</evidence>
<dbReference type="OrthoDB" id="5133123at2759"/>
<sequence length="359" mass="38937">MHTPFKYLAILALIAQLPQLSLATWMPGKAAQINFYVGGTCAQYIDEATSWWTSSALVGGNGAVTGAECFILGMPGDSTGINTAMMWEENTTSNTVEPHQANGWCMFWDGFDCTGNEVSSVYAPAGAGGGPCESAWSKDGFMWKSAKCGLHRCNHRAGSTPSHAPEFDSNIDFGFDFHDPNHYPNTTIHYIFVNFPHFPNIAIQHIPLEVVPNANIDLIVSLLHHYIFLSIAARLFIQYLDELGICANAATINYSFYKKLPLLRHDRRRHSWCCFTGCSRHPTRVLYLASRTKETGGDPSIPGCVGTTRTGRHSAAPALSEKSRGSGVGTGARLAATLSDAGRTAPPSVPSRKRAPCAP</sequence>
<reference evidence="3" key="1">
    <citation type="submission" date="2020-05" db="EMBL/GenBank/DDBJ databases">
        <title>Mycena genomes resolve the evolution of fungal bioluminescence.</title>
        <authorList>
            <person name="Tsai I.J."/>
        </authorList>
    </citation>
    <scope>NUCLEOTIDE SEQUENCE</scope>
    <source>
        <strain evidence="3">CCC161011</strain>
    </source>
</reference>
<comment type="caution">
    <text evidence="3">The sequence shown here is derived from an EMBL/GenBank/DDBJ whole genome shotgun (WGS) entry which is preliminary data.</text>
</comment>